<feature type="chain" id="PRO_5040777556" evidence="1">
    <location>
        <begin position="23"/>
        <end position="240"/>
    </location>
</feature>
<organism evidence="2 3">
    <name type="scientific">Penicillium capsulatum</name>
    <dbReference type="NCBI Taxonomy" id="69766"/>
    <lineage>
        <taxon>Eukaryota</taxon>
        <taxon>Fungi</taxon>
        <taxon>Dikarya</taxon>
        <taxon>Ascomycota</taxon>
        <taxon>Pezizomycotina</taxon>
        <taxon>Eurotiomycetes</taxon>
        <taxon>Eurotiomycetidae</taxon>
        <taxon>Eurotiales</taxon>
        <taxon>Aspergillaceae</taxon>
        <taxon>Penicillium</taxon>
    </lineage>
</organism>
<dbReference type="GO" id="GO:0008237">
    <property type="term" value="F:metallopeptidase activity"/>
    <property type="evidence" value="ECO:0007669"/>
    <property type="project" value="InterPro"/>
</dbReference>
<evidence type="ECO:0000313" key="2">
    <source>
        <dbReference type="EMBL" id="KAJ5183033.1"/>
    </source>
</evidence>
<proteinExistence type="predicted"/>
<dbReference type="EMBL" id="JAPQKO010000001">
    <property type="protein sequence ID" value="KAJ5183033.1"/>
    <property type="molecule type" value="Genomic_DNA"/>
</dbReference>
<feature type="signal peptide" evidence="1">
    <location>
        <begin position="1"/>
        <end position="22"/>
    </location>
</feature>
<dbReference type="Proteomes" id="UP001146351">
    <property type="component" value="Unassembled WGS sequence"/>
</dbReference>
<sequence length="240" mass="27326">MMLLGFRQLLLAFHFLVLFCEALHVPAGFKSYNDTSSRNALSSRDGHSNLYQQGQAFYYDGFVPDSSEVKELESLYTKVVEYLHLIDLVDASDSVFRRWFGGHGVTMVQAVFDLMQHALSPSAEDHDASNPKIWFTKTDYLNHCSKPDPPIAYTHSVQEYDQEHAKPVSNRDRMSEEDTLIVLCEGEFSKIRDLELTKCSEIEGLKTLYSEYLDLRVGTIIHELVHARSIGETAKQNTLP</sequence>
<reference evidence="2" key="2">
    <citation type="journal article" date="2023" name="IMA Fungus">
        <title>Comparative genomic study of the Penicillium genus elucidates a diverse pangenome and 15 lateral gene transfer events.</title>
        <authorList>
            <person name="Petersen C."/>
            <person name="Sorensen T."/>
            <person name="Nielsen M.R."/>
            <person name="Sondergaard T.E."/>
            <person name="Sorensen J.L."/>
            <person name="Fitzpatrick D.A."/>
            <person name="Frisvad J.C."/>
            <person name="Nielsen K.L."/>
        </authorList>
    </citation>
    <scope>NUCLEOTIDE SEQUENCE</scope>
    <source>
        <strain evidence="2">IBT 21917</strain>
    </source>
</reference>
<accession>A0A9W9IRN8</accession>
<keyword evidence="3" id="KW-1185">Reference proteome</keyword>
<reference evidence="2" key="1">
    <citation type="submission" date="2022-11" db="EMBL/GenBank/DDBJ databases">
        <authorList>
            <person name="Petersen C."/>
        </authorList>
    </citation>
    <scope>NUCLEOTIDE SEQUENCE</scope>
    <source>
        <strain evidence="2">IBT 21917</strain>
    </source>
</reference>
<dbReference type="Gene3D" id="3.40.390.10">
    <property type="entry name" value="Collagenase (Catalytic Domain)"/>
    <property type="match status" value="1"/>
</dbReference>
<dbReference type="AlphaFoldDB" id="A0A9W9IRN8"/>
<dbReference type="InterPro" id="IPR024079">
    <property type="entry name" value="MetalloPept_cat_dom_sf"/>
</dbReference>
<name>A0A9W9IRN8_9EURO</name>
<evidence type="ECO:0000256" key="1">
    <source>
        <dbReference type="SAM" id="SignalP"/>
    </source>
</evidence>
<keyword evidence="1" id="KW-0732">Signal</keyword>
<evidence type="ECO:0000313" key="3">
    <source>
        <dbReference type="Proteomes" id="UP001146351"/>
    </source>
</evidence>
<gene>
    <name evidence="2" type="ORF">N7492_000649</name>
</gene>
<comment type="caution">
    <text evidence="2">The sequence shown here is derived from an EMBL/GenBank/DDBJ whole genome shotgun (WGS) entry which is preliminary data.</text>
</comment>
<protein>
    <submittedName>
        <fullName evidence="2">Uncharacterized protein</fullName>
    </submittedName>
</protein>